<proteinExistence type="inferred from homology"/>
<feature type="transmembrane region" description="Helical" evidence="5">
    <location>
        <begin position="260"/>
        <end position="283"/>
    </location>
</feature>
<accession>A0ABZ1BSE9</accession>
<dbReference type="CDD" id="cd06261">
    <property type="entry name" value="TM_PBP2"/>
    <property type="match status" value="1"/>
</dbReference>
<dbReference type="PANTHER" id="PTHR43376">
    <property type="entry name" value="OLIGOPEPTIDE TRANSPORT SYSTEM PERMEASE PROTEIN"/>
    <property type="match status" value="1"/>
</dbReference>
<evidence type="ECO:0000256" key="2">
    <source>
        <dbReference type="ARBA" id="ARBA00022692"/>
    </source>
</evidence>
<feature type="transmembrane region" description="Helical" evidence="5">
    <location>
        <begin position="115"/>
        <end position="134"/>
    </location>
</feature>
<gene>
    <name evidence="7" type="ORF">VLY81_06135</name>
</gene>
<dbReference type="Gene3D" id="1.10.3720.10">
    <property type="entry name" value="MetI-like"/>
    <property type="match status" value="1"/>
</dbReference>
<dbReference type="InterPro" id="IPR035906">
    <property type="entry name" value="MetI-like_sf"/>
</dbReference>
<evidence type="ECO:0000256" key="4">
    <source>
        <dbReference type="ARBA" id="ARBA00023136"/>
    </source>
</evidence>
<evidence type="ECO:0000256" key="5">
    <source>
        <dbReference type="RuleBase" id="RU363032"/>
    </source>
</evidence>
<evidence type="ECO:0000313" key="7">
    <source>
        <dbReference type="EMBL" id="WRP15729.1"/>
    </source>
</evidence>
<evidence type="ECO:0000313" key="8">
    <source>
        <dbReference type="Proteomes" id="UP001333102"/>
    </source>
</evidence>
<feature type="transmembrane region" description="Helical" evidence="5">
    <location>
        <begin position="12"/>
        <end position="29"/>
    </location>
</feature>
<feature type="transmembrane region" description="Helical" evidence="5">
    <location>
        <begin position="303"/>
        <end position="324"/>
    </location>
</feature>
<name>A0ABZ1BSE9_9FIRM</name>
<keyword evidence="8" id="KW-1185">Reference proteome</keyword>
<keyword evidence="2 5" id="KW-0812">Transmembrane</keyword>
<dbReference type="Proteomes" id="UP001333102">
    <property type="component" value="Chromosome"/>
</dbReference>
<dbReference type="PROSITE" id="PS50928">
    <property type="entry name" value="ABC_TM1"/>
    <property type="match status" value="1"/>
</dbReference>
<keyword evidence="5" id="KW-0813">Transport</keyword>
<protein>
    <submittedName>
        <fullName evidence="7">ABC transporter permease</fullName>
    </submittedName>
</protein>
<dbReference type="SUPFAM" id="SSF161098">
    <property type="entry name" value="MetI-like"/>
    <property type="match status" value="1"/>
</dbReference>
<feature type="domain" description="ABC transmembrane type-1" evidence="6">
    <location>
        <begin position="107"/>
        <end position="317"/>
    </location>
</feature>
<comment type="subcellular location">
    <subcellularLocation>
        <location evidence="5">Cell membrane</location>
        <topology evidence="5">Multi-pass membrane protein</topology>
    </subcellularLocation>
    <subcellularLocation>
        <location evidence="1">Membrane</location>
        <topology evidence="1">Multi-pass membrane protein</topology>
    </subcellularLocation>
</comment>
<sequence length="336" mass="36369">MKGLGRYIASKVGWYALAFLVAILLNFLLPRLIPGNPIDALIAQYMQGTVEAAVAAKAYQAFIEDFGLDQPLWRQLLGYVANVLHGDLGRSFSLYPARVRDIIAQALPWSVALQLPAILLGWLIGNWLGALAAYKGGRFDSTFFVAALALSNVPYYAMAILLLYLLAVVVPIFPSAGGYSFGMTPALSLRFVIDVLHHYTLPFLSLVLISIGGQAVGMRSMAIYELGADYVNYSTGMGLREQKVLGYVFRNAMLPQVTGLALSLGTMVGGALITEIVFSYPGIGSLLFRAISTRDYPLLQGGALLVVTAVLVANLLVDIAYGFIDPRIRAVRLGER</sequence>
<dbReference type="EMBL" id="CP141614">
    <property type="protein sequence ID" value="WRP15729.1"/>
    <property type="molecule type" value="Genomic_DNA"/>
</dbReference>
<dbReference type="PANTHER" id="PTHR43376:SF1">
    <property type="entry name" value="OLIGOPEPTIDE TRANSPORT SYSTEM PERMEASE PROTEIN"/>
    <property type="match status" value="1"/>
</dbReference>
<feature type="transmembrane region" description="Helical" evidence="5">
    <location>
        <begin position="196"/>
        <end position="216"/>
    </location>
</feature>
<evidence type="ECO:0000259" key="6">
    <source>
        <dbReference type="PROSITE" id="PS50928"/>
    </source>
</evidence>
<dbReference type="InterPro" id="IPR000515">
    <property type="entry name" value="MetI-like"/>
</dbReference>
<evidence type="ECO:0000256" key="1">
    <source>
        <dbReference type="ARBA" id="ARBA00004141"/>
    </source>
</evidence>
<feature type="transmembrane region" description="Helical" evidence="5">
    <location>
        <begin position="155"/>
        <end position="176"/>
    </location>
</feature>
<keyword evidence="3 5" id="KW-1133">Transmembrane helix</keyword>
<dbReference type="RefSeq" id="WP_324670136.1">
    <property type="nucleotide sequence ID" value="NZ_CP141614.1"/>
</dbReference>
<dbReference type="Pfam" id="PF00528">
    <property type="entry name" value="BPD_transp_1"/>
    <property type="match status" value="1"/>
</dbReference>
<reference evidence="8" key="1">
    <citation type="submission" date="2023-12" db="EMBL/GenBank/DDBJ databases">
        <title>Novel isolates from deep terrestrial aquifers shed light on the physiology and ecology of the class Limnochordia.</title>
        <authorList>
            <person name="Karnachuk O.V."/>
            <person name="Lukina A.P."/>
            <person name="Avakyan M.R."/>
            <person name="Kadnikov V."/>
            <person name="Begmatov S."/>
            <person name="Beletsky A.V."/>
            <person name="Mardanov A.V."/>
            <person name="Ravin N.V."/>
        </authorList>
    </citation>
    <scope>NUCLEOTIDE SEQUENCE [LARGE SCALE GENOMIC DNA]</scope>
    <source>
        <strain evidence="8">LN</strain>
    </source>
</reference>
<keyword evidence="4 5" id="KW-0472">Membrane</keyword>
<comment type="similarity">
    <text evidence="5">Belongs to the binding-protein-dependent transport system permease family.</text>
</comment>
<evidence type="ECO:0000256" key="3">
    <source>
        <dbReference type="ARBA" id="ARBA00022989"/>
    </source>
</evidence>
<organism evidence="7 8">
    <name type="scientific">Geochorda subterranea</name>
    <dbReference type="NCBI Taxonomy" id="3109564"/>
    <lineage>
        <taxon>Bacteria</taxon>
        <taxon>Bacillati</taxon>
        <taxon>Bacillota</taxon>
        <taxon>Limnochordia</taxon>
        <taxon>Limnochordales</taxon>
        <taxon>Geochordaceae</taxon>
        <taxon>Geochorda</taxon>
    </lineage>
</organism>